<gene>
    <name evidence="2" type="ORF">PGLA2088_LOCUS7376</name>
</gene>
<protein>
    <submittedName>
        <fullName evidence="2">Uncharacterized protein</fullName>
    </submittedName>
</protein>
<evidence type="ECO:0000256" key="1">
    <source>
        <dbReference type="SAM" id="MobiDB-lite"/>
    </source>
</evidence>
<evidence type="ECO:0000313" key="3">
    <source>
        <dbReference type="Proteomes" id="UP000626109"/>
    </source>
</evidence>
<sequence length="86" mass="9513">MGAEKVAKKRRAAEAEPEAEAEEVAEVAVPKKRKKQAQEESAEPPVAEVGKLSPEQYRVDNQIVAVRREGQQEDTVLPDPIQSFSE</sequence>
<dbReference type="Proteomes" id="UP000626109">
    <property type="component" value="Unassembled WGS sequence"/>
</dbReference>
<evidence type="ECO:0000313" key="2">
    <source>
        <dbReference type="EMBL" id="CAE8649394.1"/>
    </source>
</evidence>
<feature type="region of interest" description="Disordered" evidence="1">
    <location>
        <begin position="1"/>
        <end position="54"/>
    </location>
</feature>
<proteinExistence type="predicted"/>
<organism evidence="2 3">
    <name type="scientific">Polarella glacialis</name>
    <name type="common">Dinoflagellate</name>
    <dbReference type="NCBI Taxonomy" id="89957"/>
    <lineage>
        <taxon>Eukaryota</taxon>
        <taxon>Sar</taxon>
        <taxon>Alveolata</taxon>
        <taxon>Dinophyceae</taxon>
        <taxon>Suessiales</taxon>
        <taxon>Suessiaceae</taxon>
        <taxon>Polarella</taxon>
    </lineage>
</organism>
<feature type="non-terminal residue" evidence="2">
    <location>
        <position position="1"/>
    </location>
</feature>
<dbReference type="EMBL" id="CAJNNW010007642">
    <property type="protein sequence ID" value="CAE8649394.1"/>
    <property type="molecule type" value="Genomic_DNA"/>
</dbReference>
<accession>A0A813IE22</accession>
<reference evidence="2" key="1">
    <citation type="submission" date="2021-02" db="EMBL/GenBank/DDBJ databases">
        <authorList>
            <person name="Dougan E. K."/>
            <person name="Rhodes N."/>
            <person name="Thang M."/>
            <person name="Chan C."/>
        </authorList>
    </citation>
    <scope>NUCLEOTIDE SEQUENCE</scope>
</reference>
<name>A0A813IE22_POLGL</name>
<comment type="caution">
    <text evidence="2">The sequence shown here is derived from an EMBL/GenBank/DDBJ whole genome shotgun (WGS) entry which is preliminary data.</text>
</comment>
<dbReference type="AlphaFoldDB" id="A0A813IE22"/>
<feature type="compositionally biased region" description="Acidic residues" evidence="1">
    <location>
        <begin position="15"/>
        <end position="25"/>
    </location>
</feature>